<feature type="compositionally biased region" description="Low complexity" evidence="1">
    <location>
        <begin position="408"/>
        <end position="424"/>
    </location>
</feature>
<protein>
    <submittedName>
        <fullName evidence="2">Uncharacterized protein</fullName>
    </submittedName>
</protein>
<dbReference type="Proteomes" id="UP001153076">
    <property type="component" value="Unassembled WGS sequence"/>
</dbReference>
<gene>
    <name evidence="2" type="ORF">Cgig2_025508</name>
</gene>
<comment type="caution">
    <text evidence="2">The sequence shown here is derived from an EMBL/GenBank/DDBJ whole genome shotgun (WGS) entry which is preliminary data.</text>
</comment>
<keyword evidence="3" id="KW-1185">Reference proteome</keyword>
<feature type="region of interest" description="Disordered" evidence="1">
    <location>
        <begin position="385"/>
        <end position="435"/>
    </location>
</feature>
<dbReference type="AlphaFoldDB" id="A0A9Q1GFU2"/>
<dbReference type="EMBL" id="JAKOGI010005204">
    <property type="protein sequence ID" value="KAJ8419411.1"/>
    <property type="molecule type" value="Genomic_DNA"/>
</dbReference>
<reference evidence="2" key="1">
    <citation type="submission" date="2022-04" db="EMBL/GenBank/DDBJ databases">
        <title>Carnegiea gigantea Genome sequencing and assembly v2.</title>
        <authorList>
            <person name="Copetti D."/>
            <person name="Sanderson M.J."/>
            <person name="Burquez A."/>
            <person name="Wojciechowski M.F."/>
        </authorList>
    </citation>
    <scope>NUCLEOTIDE SEQUENCE</scope>
    <source>
        <strain evidence="2">SGP5-SGP5p</strain>
        <tissue evidence="2">Aerial part</tissue>
    </source>
</reference>
<evidence type="ECO:0000313" key="2">
    <source>
        <dbReference type="EMBL" id="KAJ8419411.1"/>
    </source>
</evidence>
<proteinExistence type="predicted"/>
<feature type="compositionally biased region" description="Low complexity" evidence="1">
    <location>
        <begin position="387"/>
        <end position="399"/>
    </location>
</feature>
<evidence type="ECO:0000313" key="3">
    <source>
        <dbReference type="Proteomes" id="UP001153076"/>
    </source>
</evidence>
<sequence>MEFLCSLMTDEMAFYVLGNFEWYRREVAFPPLPLPYDYEELCLDFVLAEAEEYARDYEFPSHPMWASLPPRPLLKDYRDLCLNFTLSDAGQVACDFGIPEIVQATFYTMLLNDAVELSMLSVNKRALLEAQHHQWVLPKEAFGPRAARRGVQPGAGPWGMEPKIDRPANRTIGSRAADYVRATFMWHLRELVRPPQPLPEDYSDPCPDFNLEVAKASARDSHIPELTQAVFCTVVLNGAVALGVSCVIMDDTLTPILEWLNWDGGKGGSSLESAQPEAHPSGLIPAWWAAKKKARGPLMPIPLLVMRSSCVYMSSSYSSSGNVPERLAGPQIGGRHPQFPSLLALIDGREIDVAVDRMLDFQECRMAKTKTTTWLRSLDELLAKGTSKGNPHSSSGSHKSSIEVEAKSTSPSSSSEGETSSSGTVMLKKRGRTREEPVQEVVADGMVHLVQSAPNETGDLGWYCFNNKKGFLMAIEKKTKVKNWKYDFLFIRCETGWGDLPDWNKGKPVRNPYGEPTDAEKRTA</sequence>
<dbReference type="OrthoDB" id="1750920at2759"/>
<accession>A0A9Q1GFU2</accession>
<feature type="region of interest" description="Disordered" evidence="1">
    <location>
        <begin position="504"/>
        <end position="524"/>
    </location>
</feature>
<name>A0A9Q1GFU2_9CARY</name>
<evidence type="ECO:0000256" key="1">
    <source>
        <dbReference type="SAM" id="MobiDB-lite"/>
    </source>
</evidence>
<organism evidence="2 3">
    <name type="scientific">Carnegiea gigantea</name>
    <dbReference type="NCBI Taxonomy" id="171969"/>
    <lineage>
        <taxon>Eukaryota</taxon>
        <taxon>Viridiplantae</taxon>
        <taxon>Streptophyta</taxon>
        <taxon>Embryophyta</taxon>
        <taxon>Tracheophyta</taxon>
        <taxon>Spermatophyta</taxon>
        <taxon>Magnoliopsida</taxon>
        <taxon>eudicotyledons</taxon>
        <taxon>Gunneridae</taxon>
        <taxon>Pentapetalae</taxon>
        <taxon>Caryophyllales</taxon>
        <taxon>Cactineae</taxon>
        <taxon>Cactaceae</taxon>
        <taxon>Cactoideae</taxon>
        <taxon>Echinocereeae</taxon>
        <taxon>Carnegiea</taxon>
    </lineage>
</organism>